<gene>
    <name evidence="1" type="ORF">NX722_20750</name>
</gene>
<reference evidence="1 2" key="1">
    <citation type="submission" date="2022-10" db="EMBL/GenBank/DDBJ databases">
        <title>High-quality genome sequences of two octocoral-associated bacteria, Endozoicomonas euniceicola EF212 and Endozoicomonas gorgoniicola PS125.</title>
        <authorList>
            <person name="Chiou Y.-J."/>
            <person name="Chen Y.-H."/>
        </authorList>
    </citation>
    <scope>NUCLEOTIDE SEQUENCE [LARGE SCALE GENOMIC DNA]</scope>
    <source>
        <strain evidence="1 2">PS125</strain>
    </source>
</reference>
<organism evidence="1 2">
    <name type="scientific">Endozoicomonas gorgoniicola</name>
    <dbReference type="NCBI Taxonomy" id="1234144"/>
    <lineage>
        <taxon>Bacteria</taxon>
        <taxon>Pseudomonadati</taxon>
        <taxon>Pseudomonadota</taxon>
        <taxon>Gammaproteobacteria</taxon>
        <taxon>Oceanospirillales</taxon>
        <taxon>Endozoicomonadaceae</taxon>
        <taxon>Endozoicomonas</taxon>
    </lineage>
</organism>
<dbReference type="Proteomes" id="UP001209854">
    <property type="component" value="Unassembled WGS sequence"/>
</dbReference>
<dbReference type="Gene3D" id="3.40.50.12580">
    <property type="match status" value="1"/>
</dbReference>
<dbReference type="EMBL" id="JAPFCC010000001">
    <property type="protein sequence ID" value="MCW7555006.1"/>
    <property type="molecule type" value="Genomic_DNA"/>
</dbReference>
<comment type="caution">
    <text evidence="1">The sequence shown here is derived from an EMBL/GenBank/DDBJ whole genome shotgun (WGS) entry which is preliminary data.</text>
</comment>
<dbReference type="RefSeq" id="WP_262564769.1">
    <property type="nucleotide sequence ID" value="NZ_JAPFCC010000001.1"/>
</dbReference>
<protein>
    <recommendedName>
        <fullName evidence="3">Capsule polysaccharide biosynthesis protein</fullName>
    </recommendedName>
</protein>
<proteinExistence type="predicted"/>
<accession>A0ABT3N047</accession>
<sequence>MQITKLKALDRYRKALAAERKKGIKKTTRYWFETLDLYFLSLLTWLKIHFQSSSIRTENVDILLFQHSEKVIRLNRKKALKTELQKINYTLAEIPFYKGKKVLKNGFVKKPSYPVSFKYLYLAAYAEYIVSTYHPKIILNDRNGMLLSPFLRDSLNRRNAKLIQLAHATTVEDDWQFSMNDYDYYFLFGQSSYEKLKQRNLIFGDSKVVLAGSHMIDDSYNLNPLKAYNNKLLLLGMGPDREKTKLAQLNYQILLDWAIQNKEHKLFIKQHPRSKSTFWDDAVKKHINIELVSKKSSLAQALETSGIVISIESNAVLEASLAKRPIIFLNALDSEDIFSLESFFGKRVNNKASLTKKINEYSNSYIQYIEKADTFSNFHLKHGCNGLNISTKLIHNIISDQSSINSSPLNSKL</sequence>
<evidence type="ECO:0000313" key="1">
    <source>
        <dbReference type="EMBL" id="MCW7555006.1"/>
    </source>
</evidence>
<evidence type="ECO:0008006" key="3">
    <source>
        <dbReference type="Google" id="ProtNLM"/>
    </source>
</evidence>
<evidence type="ECO:0000313" key="2">
    <source>
        <dbReference type="Proteomes" id="UP001209854"/>
    </source>
</evidence>
<name>A0ABT3N047_9GAMM</name>
<keyword evidence="2" id="KW-1185">Reference proteome</keyword>
<dbReference type="InterPro" id="IPR043148">
    <property type="entry name" value="TagF_C"/>
</dbReference>